<dbReference type="AlphaFoldDB" id="A0A2S6NLD5"/>
<gene>
    <name evidence="1" type="ORF">CCS01_05650</name>
</gene>
<dbReference type="NCBIfam" id="TIGR04474">
    <property type="entry name" value="tcm_partner"/>
    <property type="match status" value="1"/>
</dbReference>
<sequence>MRRAWREQTISLLWGNVSASGKGSGGQVSRHYGWKLGEPLPVLGEHSVAKHDIFEQYVGIYIERLTRTPSQTMLNLTIVDGFSGGGLYRLGSKEVDGSPLRLLTAVEAADAALKAARSKGFAVRADFFFIDENPQHVAFLKEPELWIRGEGISKRSRV</sequence>
<reference evidence="1 2" key="1">
    <citation type="journal article" date="2018" name="Arch. Microbiol.">
        <title>New insights into the metabolic potential of the phototrophic purple bacterium Rhodopila globiformis DSM 161(T) from its draft genome sequence and evidence for a vanadium-dependent nitrogenase.</title>
        <authorList>
            <person name="Imhoff J.F."/>
            <person name="Rahn T."/>
            <person name="Kunzel S."/>
            <person name="Neulinger S.C."/>
        </authorList>
    </citation>
    <scope>NUCLEOTIDE SEQUENCE [LARGE SCALE GENOMIC DNA]</scope>
    <source>
        <strain evidence="1 2">DSM 161</strain>
    </source>
</reference>
<evidence type="ECO:0000313" key="2">
    <source>
        <dbReference type="Proteomes" id="UP000239724"/>
    </source>
</evidence>
<organism evidence="1 2">
    <name type="scientific">Rhodopila globiformis</name>
    <name type="common">Rhodopseudomonas globiformis</name>
    <dbReference type="NCBI Taxonomy" id="1071"/>
    <lineage>
        <taxon>Bacteria</taxon>
        <taxon>Pseudomonadati</taxon>
        <taxon>Pseudomonadota</taxon>
        <taxon>Alphaproteobacteria</taxon>
        <taxon>Acetobacterales</taxon>
        <taxon>Acetobacteraceae</taxon>
        <taxon>Rhodopila</taxon>
    </lineage>
</organism>
<evidence type="ECO:0000313" key="1">
    <source>
        <dbReference type="EMBL" id="PPQ36084.1"/>
    </source>
</evidence>
<accession>A0A2S6NLD5</accession>
<dbReference type="Proteomes" id="UP000239724">
    <property type="component" value="Unassembled WGS sequence"/>
</dbReference>
<proteinExistence type="predicted"/>
<comment type="caution">
    <text evidence="1">The sequence shown here is derived from an EMBL/GenBank/DDBJ whole genome shotgun (WGS) entry which is preliminary data.</text>
</comment>
<protein>
    <submittedName>
        <fullName evidence="1">Uncharacterized protein</fullName>
    </submittedName>
</protein>
<dbReference type="EMBL" id="NHRY01000062">
    <property type="protein sequence ID" value="PPQ36084.1"/>
    <property type="molecule type" value="Genomic_DNA"/>
</dbReference>
<name>A0A2S6NLD5_RHOGL</name>
<dbReference type="InterPro" id="IPR031009">
    <property type="entry name" value="Tcm_partner"/>
</dbReference>
<keyword evidence="2" id="KW-1185">Reference proteome</keyword>